<name>B8HXQ3_CYAP4</name>
<dbReference type="HOGENOM" id="CLU_3342802_0_0_3"/>
<reference evidence="1" key="1">
    <citation type="submission" date="2009-01" db="EMBL/GenBank/DDBJ databases">
        <title>Complete sequence of chromosome Cyanothece sp. PCC 7425.</title>
        <authorList>
            <consortium name="US DOE Joint Genome Institute"/>
            <person name="Lucas S."/>
            <person name="Copeland A."/>
            <person name="Lapidus A."/>
            <person name="Glavina del Rio T."/>
            <person name="Dalin E."/>
            <person name="Tice H."/>
            <person name="Bruce D."/>
            <person name="Goodwin L."/>
            <person name="Pitluck S."/>
            <person name="Sims D."/>
            <person name="Meineke L."/>
            <person name="Brettin T."/>
            <person name="Detter J.C."/>
            <person name="Han C."/>
            <person name="Larimer F."/>
            <person name="Land M."/>
            <person name="Hauser L."/>
            <person name="Kyrpides N."/>
            <person name="Ovchinnikova G."/>
            <person name="Liberton M."/>
            <person name="Stoeckel J."/>
            <person name="Banerjee A."/>
            <person name="Singh A."/>
            <person name="Page L."/>
            <person name="Sato H."/>
            <person name="Zhao L."/>
            <person name="Sherman L."/>
            <person name="Pakrasi H."/>
            <person name="Richardson P."/>
        </authorList>
    </citation>
    <scope>NUCLEOTIDE SEQUENCE</scope>
    <source>
        <strain evidence="1">PCC 7425</strain>
    </source>
</reference>
<dbReference type="EMBL" id="CP001344">
    <property type="protein sequence ID" value="ACL46598.1"/>
    <property type="molecule type" value="Genomic_DNA"/>
</dbReference>
<accession>B8HXQ3</accession>
<dbReference type="KEGG" id="cyn:Cyan7425_4285"/>
<protein>
    <submittedName>
        <fullName evidence="1">Uncharacterized protein</fullName>
    </submittedName>
</protein>
<evidence type="ECO:0000313" key="1">
    <source>
        <dbReference type="EMBL" id="ACL46598.1"/>
    </source>
</evidence>
<organism evidence="1">
    <name type="scientific">Cyanothece sp. (strain PCC 7425 / ATCC 29141)</name>
    <dbReference type="NCBI Taxonomy" id="395961"/>
    <lineage>
        <taxon>Bacteria</taxon>
        <taxon>Bacillati</taxon>
        <taxon>Cyanobacteriota</taxon>
        <taxon>Cyanophyceae</taxon>
        <taxon>Gomontiellales</taxon>
        <taxon>Cyanothecaceae</taxon>
        <taxon>Cyanothece</taxon>
    </lineage>
</organism>
<dbReference type="STRING" id="395961.Cyan7425_4285"/>
<dbReference type="AlphaFoldDB" id="B8HXQ3"/>
<sequence length="37" mass="4411">MSAQVKERENQLKQQLRELKIELDQNKRPAGGINYRK</sequence>
<proteinExistence type="predicted"/>
<gene>
    <name evidence="1" type="ordered locus">Cyan7425_4285</name>
</gene>